<evidence type="ECO:0008006" key="7">
    <source>
        <dbReference type="Google" id="ProtNLM"/>
    </source>
</evidence>
<reference evidence="5 6" key="1">
    <citation type="journal article" date="2012" name="J. Bacteriol.">
        <title>Draft Genome Sequence of the Purple Photosynthetic Bacterium Phaeospirillum molischianum DSM120, a Particularly Versatile Bacterium.</title>
        <authorList>
            <person name="Duquesne K."/>
            <person name="Prima V."/>
            <person name="Ji B."/>
            <person name="Rouy Z."/>
            <person name="Medigue C."/>
            <person name="Talla E."/>
            <person name="Sturgis J.N."/>
        </authorList>
    </citation>
    <scope>NUCLEOTIDE SEQUENCE [LARGE SCALE GENOMIC DNA]</scope>
    <source>
        <strain evidence="6">DSM120</strain>
    </source>
</reference>
<dbReference type="InterPro" id="IPR011250">
    <property type="entry name" value="OMP/PagP_B-barrel"/>
</dbReference>
<keyword evidence="6" id="KW-1185">Reference proteome</keyword>
<feature type="region of interest" description="Disordered" evidence="1">
    <location>
        <begin position="221"/>
        <end position="244"/>
    </location>
</feature>
<evidence type="ECO:0000259" key="3">
    <source>
        <dbReference type="Pfam" id="PF01298"/>
    </source>
</evidence>
<dbReference type="Pfam" id="PF04773">
    <property type="entry name" value="FecR"/>
    <property type="match status" value="1"/>
</dbReference>
<dbReference type="RefSeq" id="WP_002725394.1">
    <property type="nucleotide sequence ID" value="NZ_CAHP01000001.1"/>
</dbReference>
<feature type="compositionally biased region" description="Low complexity" evidence="1">
    <location>
        <begin position="221"/>
        <end position="230"/>
    </location>
</feature>
<evidence type="ECO:0000259" key="4">
    <source>
        <dbReference type="Pfam" id="PF04773"/>
    </source>
</evidence>
<proteinExistence type="predicted"/>
<organism evidence="5 6">
    <name type="scientific">Magnetospirillum molischianum DSM 120</name>
    <dbReference type="NCBI Taxonomy" id="1150626"/>
    <lineage>
        <taxon>Bacteria</taxon>
        <taxon>Pseudomonadati</taxon>
        <taxon>Pseudomonadota</taxon>
        <taxon>Alphaproteobacteria</taxon>
        <taxon>Rhodospirillales</taxon>
        <taxon>Rhodospirillaceae</taxon>
        <taxon>Magnetospirillum</taxon>
    </lineage>
</organism>
<evidence type="ECO:0000256" key="1">
    <source>
        <dbReference type="SAM" id="MobiDB-lite"/>
    </source>
</evidence>
<feature type="signal peptide" evidence="2">
    <location>
        <begin position="1"/>
        <end position="24"/>
    </location>
</feature>
<dbReference type="SUPFAM" id="SSF56925">
    <property type="entry name" value="OMPA-like"/>
    <property type="match status" value="1"/>
</dbReference>
<evidence type="ECO:0000313" key="6">
    <source>
        <dbReference type="Proteomes" id="UP000004169"/>
    </source>
</evidence>
<dbReference type="InterPro" id="IPR006860">
    <property type="entry name" value="FecR"/>
</dbReference>
<dbReference type="AlphaFoldDB" id="H8FMY3"/>
<dbReference type="Gene3D" id="2.40.160.90">
    <property type="match status" value="1"/>
</dbReference>
<protein>
    <recommendedName>
        <fullName evidence="7">FecR protein domain-containing protein</fullName>
    </recommendedName>
</protein>
<feature type="chain" id="PRO_5003612890" description="FecR protein domain-containing protein" evidence="2">
    <location>
        <begin position="25"/>
        <end position="563"/>
    </location>
</feature>
<feature type="domain" description="FecR protein" evidence="4">
    <location>
        <begin position="68"/>
        <end position="164"/>
    </location>
</feature>
<dbReference type="InterPro" id="IPR001677">
    <property type="entry name" value="TbpB_B_D"/>
</dbReference>
<accession>H8FMY3</accession>
<dbReference type="EMBL" id="CAHP01000001">
    <property type="protein sequence ID" value="CCG39721.1"/>
    <property type="molecule type" value="Genomic_DNA"/>
</dbReference>
<dbReference type="Pfam" id="PF01298">
    <property type="entry name" value="TbpB_B_D"/>
    <property type="match status" value="1"/>
</dbReference>
<feature type="domain" description="Transferrin-binding protein B C-lobe/N-lobe beta-barrel" evidence="3">
    <location>
        <begin position="426"/>
        <end position="563"/>
    </location>
</feature>
<evidence type="ECO:0000313" key="5">
    <source>
        <dbReference type="EMBL" id="CCG39721.1"/>
    </source>
</evidence>
<dbReference type="STRING" id="1150626.PHAMO_10146"/>
<dbReference type="OrthoDB" id="7366587at2"/>
<sequence>MRQASYGVSAALASALALSGPALAADGIPVGTAGGLHGSVQLAAAGFDAERRPVGRQIGSGDPIYQGDLIVTGPGGGLQVMLLDQTIVTLGENARMTIDDIAFNPANGDGKIEFGVEQGTFRFISGQVAQARPDNVNIRVPMGNIGIRGTIVGGVVSPTETLVALLGPGGETDSSARHGAIVVTTPGGSVDISRTGFASQMFFGQPPLPPAPLTPAQLQSLNRAAAAPPQSSSPPPAAGAGVSASAVSGESGAVGGRFVNVVTTGTTFQGAADKRNEASNGAFVTISLAYVPTLADSIGTALTVRPDINIRGLEETCDMTCQSPSAQHDYAEIEYDGFNKSLTYTKAGVTLRSVGSSPVRLNTLTQDALTKIDVYSGSGGTVFYDYHHVDGLLYSTYGYFVETWSNDETRHLVALGTGIPTPRAQMPNSGSATYSGGTVGYLTIGHGQESSATFTGTATLTANFSAGSIGGSLRSLSTTMPDVTMGNIALSNGVIGGNMFGNGVATGTVTHMQSPTDIHGSFSGGFNGPSAKEIAGTYQMNNSTAPNFSDVPMSVVGSFGAKK</sequence>
<keyword evidence="2" id="KW-0732">Signal</keyword>
<gene>
    <name evidence="5" type="ORF">PHAMO_10146</name>
</gene>
<name>H8FMY3_MAGML</name>
<evidence type="ECO:0000256" key="2">
    <source>
        <dbReference type="SAM" id="SignalP"/>
    </source>
</evidence>
<comment type="caution">
    <text evidence="5">The sequence shown here is derived from an EMBL/GenBank/DDBJ whole genome shotgun (WGS) entry which is preliminary data.</text>
</comment>
<dbReference type="eggNOG" id="COG4254">
    <property type="taxonomic scope" value="Bacteria"/>
</dbReference>
<dbReference type="Proteomes" id="UP000004169">
    <property type="component" value="Unassembled WGS sequence"/>
</dbReference>